<dbReference type="Pfam" id="PF07727">
    <property type="entry name" value="RVT_2"/>
    <property type="match status" value="1"/>
</dbReference>
<comment type="caution">
    <text evidence="7">The sequence shown here is derived from an EMBL/GenBank/DDBJ whole genome shotgun (WGS) entry which is preliminary data.</text>
</comment>
<dbReference type="OrthoDB" id="413361at2759"/>
<evidence type="ECO:0000313" key="2">
    <source>
        <dbReference type="EMBL" id="KAG2859320.1"/>
    </source>
</evidence>
<evidence type="ECO:0000313" key="3">
    <source>
        <dbReference type="EMBL" id="KAG2920842.1"/>
    </source>
</evidence>
<dbReference type="InterPro" id="IPR013103">
    <property type="entry name" value="RVT_2"/>
</dbReference>
<keyword evidence="8" id="KW-1185">Reference proteome</keyword>
<evidence type="ECO:0000313" key="5">
    <source>
        <dbReference type="EMBL" id="KAG2990175.1"/>
    </source>
</evidence>
<evidence type="ECO:0000313" key="4">
    <source>
        <dbReference type="EMBL" id="KAG2944560.1"/>
    </source>
</evidence>
<dbReference type="AlphaFoldDB" id="A0A329S8B7"/>
<dbReference type="EMBL" id="RCMG01000220">
    <property type="protein sequence ID" value="KAG2859320.1"/>
    <property type="molecule type" value="Genomic_DNA"/>
</dbReference>
<dbReference type="VEuPathDB" id="FungiDB:PC110_g10511"/>
<protein>
    <recommendedName>
        <fullName evidence="1">Reverse transcriptase Ty1/copia-type domain-containing protein</fullName>
    </recommendedName>
</protein>
<dbReference type="Proteomes" id="UP000251314">
    <property type="component" value="Unassembled WGS sequence"/>
</dbReference>
<evidence type="ECO:0000313" key="8">
    <source>
        <dbReference type="Proteomes" id="UP000251314"/>
    </source>
</evidence>
<dbReference type="Proteomes" id="UP000736787">
    <property type="component" value="Unassembled WGS sequence"/>
</dbReference>
<dbReference type="EMBL" id="MJFZ01000248">
    <property type="protein sequence ID" value="RAW33153.1"/>
    <property type="molecule type" value="Genomic_DNA"/>
</dbReference>
<dbReference type="Proteomes" id="UP000697107">
    <property type="component" value="Unassembled WGS sequence"/>
</dbReference>
<dbReference type="EMBL" id="RCMK01000201">
    <property type="protein sequence ID" value="KAG2944560.1"/>
    <property type="molecule type" value="Genomic_DNA"/>
</dbReference>
<dbReference type="Proteomes" id="UP000735874">
    <property type="component" value="Unassembled WGS sequence"/>
</dbReference>
<dbReference type="Proteomes" id="UP000760860">
    <property type="component" value="Unassembled WGS sequence"/>
</dbReference>
<dbReference type="EMBL" id="RCMI01000272">
    <property type="protein sequence ID" value="KAG2920842.1"/>
    <property type="molecule type" value="Genomic_DNA"/>
</dbReference>
<sequence length="171" mass="18893">MLRVISSALNARLIACGNVQEFGVNYGIAFAAGIDMTSVKLILVLARKWRIPAKHGDVPNAYVKAEKGAKLAGKVILEEIKNHLGVADDDDLVLELKKALYGLNQTGCLWSKLMHRNLVEIGFEQSLTLLQKTWRWWASTWTHQEAADAFFGELAVLSIKDLGPASKFLGM</sequence>
<feature type="domain" description="Reverse transcriptase Ty1/copia-type" evidence="1">
    <location>
        <begin position="10"/>
        <end position="127"/>
    </location>
</feature>
<reference evidence="2" key="2">
    <citation type="submission" date="2018-10" db="EMBL/GenBank/DDBJ databases">
        <title>Effector identification in a new, highly contiguous assembly of the strawberry crown rot pathogen Phytophthora cactorum.</title>
        <authorList>
            <person name="Armitage A.D."/>
            <person name="Nellist C.F."/>
            <person name="Bates H."/>
            <person name="Vickerstaff R.J."/>
            <person name="Harrison R.J."/>
        </authorList>
    </citation>
    <scope>NUCLEOTIDE SEQUENCE</scope>
    <source>
        <strain evidence="2">15-7</strain>
        <strain evidence="3">4032</strain>
        <strain evidence="4">4040</strain>
        <strain evidence="5">P415</strain>
        <strain evidence="6">P421</strain>
    </source>
</reference>
<evidence type="ECO:0000313" key="6">
    <source>
        <dbReference type="EMBL" id="KAG3220478.1"/>
    </source>
</evidence>
<evidence type="ECO:0000259" key="1">
    <source>
        <dbReference type="Pfam" id="PF07727"/>
    </source>
</evidence>
<dbReference type="EMBL" id="RCMV01000262">
    <property type="protein sequence ID" value="KAG3220478.1"/>
    <property type="molecule type" value="Genomic_DNA"/>
</dbReference>
<name>A0A329S8B7_9STRA</name>
<gene>
    <name evidence="7" type="ORF">PC110_g10511</name>
    <name evidence="2" type="ORF">PC113_g9030</name>
    <name evidence="3" type="ORF">PC115_g9684</name>
    <name evidence="4" type="ORF">PC117_g9007</name>
    <name evidence="5" type="ORF">PC118_g5754</name>
    <name evidence="6" type="ORF">PC129_g8768</name>
</gene>
<evidence type="ECO:0000313" key="7">
    <source>
        <dbReference type="EMBL" id="RAW33153.1"/>
    </source>
</evidence>
<organism evidence="7 8">
    <name type="scientific">Phytophthora cactorum</name>
    <dbReference type="NCBI Taxonomy" id="29920"/>
    <lineage>
        <taxon>Eukaryota</taxon>
        <taxon>Sar</taxon>
        <taxon>Stramenopiles</taxon>
        <taxon>Oomycota</taxon>
        <taxon>Peronosporomycetes</taxon>
        <taxon>Peronosporales</taxon>
        <taxon>Peronosporaceae</taxon>
        <taxon>Phytophthora</taxon>
    </lineage>
</organism>
<dbReference type="EMBL" id="RCML01000121">
    <property type="protein sequence ID" value="KAG2990175.1"/>
    <property type="molecule type" value="Genomic_DNA"/>
</dbReference>
<dbReference type="Proteomes" id="UP000774804">
    <property type="component" value="Unassembled WGS sequence"/>
</dbReference>
<reference evidence="7 8" key="1">
    <citation type="submission" date="2018-01" db="EMBL/GenBank/DDBJ databases">
        <title>Draft genome of the strawberry crown rot pathogen Phytophthora cactorum.</title>
        <authorList>
            <person name="Armitage A.D."/>
            <person name="Lysoe E."/>
            <person name="Nellist C.F."/>
            <person name="Harrison R.J."/>
            <person name="Brurberg M.B."/>
        </authorList>
    </citation>
    <scope>NUCLEOTIDE SEQUENCE [LARGE SCALE GENOMIC DNA]</scope>
    <source>
        <strain evidence="7 8">10300</strain>
    </source>
</reference>
<accession>A0A329S8B7</accession>
<proteinExistence type="predicted"/>